<comment type="caution">
    <text evidence="1">The sequence shown here is derived from an EMBL/GenBank/DDBJ whole genome shotgun (WGS) entry which is preliminary data.</text>
</comment>
<dbReference type="EMBL" id="CAJVPU010030614">
    <property type="protein sequence ID" value="CAG8714481.1"/>
    <property type="molecule type" value="Genomic_DNA"/>
</dbReference>
<gene>
    <name evidence="1" type="ORF">DHETER_LOCUS12456</name>
</gene>
<feature type="non-terminal residue" evidence="1">
    <location>
        <position position="1"/>
    </location>
</feature>
<organism evidence="1 2">
    <name type="scientific">Dentiscutata heterogama</name>
    <dbReference type="NCBI Taxonomy" id="1316150"/>
    <lineage>
        <taxon>Eukaryota</taxon>
        <taxon>Fungi</taxon>
        <taxon>Fungi incertae sedis</taxon>
        <taxon>Mucoromycota</taxon>
        <taxon>Glomeromycotina</taxon>
        <taxon>Glomeromycetes</taxon>
        <taxon>Diversisporales</taxon>
        <taxon>Gigasporaceae</taxon>
        <taxon>Dentiscutata</taxon>
    </lineage>
</organism>
<sequence>SSHASMPIAYLEFVGNPCIEILYRNRFDTTSLSRRDLEIDTSLRHDDSLRLKFVAFNRTFNIHLEPNTDLFHPEATLTIHHSNKTSTVTRLLPQDYRLYKGVLLDVDSTDRRLSEDI</sequence>
<evidence type="ECO:0000313" key="2">
    <source>
        <dbReference type="Proteomes" id="UP000789702"/>
    </source>
</evidence>
<reference evidence="1" key="1">
    <citation type="submission" date="2021-06" db="EMBL/GenBank/DDBJ databases">
        <authorList>
            <person name="Kallberg Y."/>
            <person name="Tangrot J."/>
            <person name="Rosling A."/>
        </authorList>
    </citation>
    <scope>NUCLEOTIDE SEQUENCE</scope>
    <source>
        <strain evidence="1">IL203A</strain>
    </source>
</reference>
<accession>A0ACA9PLQ0</accession>
<name>A0ACA9PLQ0_9GLOM</name>
<feature type="non-terminal residue" evidence="1">
    <location>
        <position position="117"/>
    </location>
</feature>
<keyword evidence="2" id="KW-1185">Reference proteome</keyword>
<dbReference type="Proteomes" id="UP000789702">
    <property type="component" value="Unassembled WGS sequence"/>
</dbReference>
<proteinExistence type="predicted"/>
<protein>
    <submittedName>
        <fullName evidence="1">14803_t:CDS:1</fullName>
    </submittedName>
</protein>
<evidence type="ECO:0000313" key="1">
    <source>
        <dbReference type="EMBL" id="CAG8714481.1"/>
    </source>
</evidence>